<keyword evidence="1" id="KW-0472">Membrane</keyword>
<dbReference type="EMBL" id="JAMJPK010000002">
    <property type="protein sequence ID" value="MCL7939908.1"/>
    <property type="molecule type" value="Genomic_DNA"/>
</dbReference>
<sequence length="81" mass="8872">MAFVSLHGPLDVEAEQAKTSTRELLVMLAKYVLPPMSLILMLFLVFILGMFPDWTGIVLHRAAGDCIKARRAPRSAAGICT</sequence>
<feature type="transmembrane region" description="Helical" evidence="1">
    <location>
        <begin position="31"/>
        <end position="51"/>
    </location>
</feature>
<proteinExistence type="predicted"/>
<evidence type="ECO:0000256" key="1">
    <source>
        <dbReference type="SAM" id="Phobius"/>
    </source>
</evidence>
<reference evidence="2" key="1">
    <citation type="submission" date="2022-05" db="EMBL/GenBank/DDBJ databases">
        <title>Halomonas geminus sp. nov. and Halomonas llamarensis sp. nov. isolated from high-altitude salars of the Atacama Desert.</title>
        <authorList>
            <person name="Hintersatz C."/>
            <person name="Rojas L.A."/>
            <person name="Wei T.-S."/>
            <person name="Kutschke S."/>
            <person name="Lehmann F."/>
            <person name="Jain R."/>
            <person name="Pollmann K."/>
        </authorList>
    </citation>
    <scope>NUCLEOTIDE SEQUENCE</scope>
    <source>
        <strain evidence="2">ATCH28</strain>
    </source>
</reference>
<dbReference type="Proteomes" id="UP001165369">
    <property type="component" value="Unassembled WGS sequence"/>
</dbReference>
<protein>
    <submittedName>
        <fullName evidence="2">Uncharacterized protein</fullName>
    </submittedName>
</protein>
<organism evidence="2 3">
    <name type="scientific">Halomonas gemina</name>
    <dbReference type="NCBI Taxonomy" id="2945105"/>
    <lineage>
        <taxon>Bacteria</taxon>
        <taxon>Pseudomonadati</taxon>
        <taxon>Pseudomonadota</taxon>
        <taxon>Gammaproteobacteria</taxon>
        <taxon>Oceanospirillales</taxon>
        <taxon>Halomonadaceae</taxon>
        <taxon>Halomonas</taxon>
    </lineage>
</organism>
<evidence type="ECO:0000313" key="2">
    <source>
        <dbReference type="EMBL" id="MCL7939908.1"/>
    </source>
</evidence>
<keyword evidence="1" id="KW-0812">Transmembrane</keyword>
<evidence type="ECO:0000313" key="3">
    <source>
        <dbReference type="Proteomes" id="UP001165369"/>
    </source>
</evidence>
<dbReference type="RefSeq" id="WP_250059965.1">
    <property type="nucleotide sequence ID" value="NZ_JAMJPK010000002.1"/>
</dbReference>
<name>A0ABT0SZ96_9GAMM</name>
<comment type="caution">
    <text evidence="2">The sequence shown here is derived from an EMBL/GenBank/DDBJ whole genome shotgun (WGS) entry which is preliminary data.</text>
</comment>
<accession>A0ABT0SZ96</accession>
<gene>
    <name evidence="2" type="ORF">M8009_06285</name>
</gene>
<keyword evidence="1" id="KW-1133">Transmembrane helix</keyword>
<keyword evidence="3" id="KW-1185">Reference proteome</keyword>